<name>A0ABV6LZG6_9ACTN</name>
<reference evidence="1 2" key="1">
    <citation type="submission" date="2024-09" db="EMBL/GenBank/DDBJ databases">
        <authorList>
            <person name="Sun Q."/>
            <person name="Mori K."/>
        </authorList>
    </citation>
    <scope>NUCLEOTIDE SEQUENCE [LARGE SCALE GENOMIC DNA]</scope>
    <source>
        <strain evidence="1 2">TBRC 3947</strain>
    </source>
</reference>
<keyword evidence="2" id="KW-1185">Reference proteome</keyword>
<evidence type="ECO:0000313" key="2">
    <source>
        <dbReference type="Proteomes" id="UP001589867"/>
    </source>
</evidence>
<gene>
    <name evidence="1" type="ORF">ACFFIA_09140</name>
</gene>
<dbReference type="EMBL" id="JBHLUH010000010">
    <property type="protein sequence ID" value="MFC0527825.1"/>
    <property type="molecule type" value="Genomic_DNA"/>
</dbReference>
<comment type="caution">
    <text evidence="1">The sequence shown here is derived from an EMBL/GenBank/DDBJ whole genome shotgun (WGS) entry which is preliminary data.</text>
</comment>
<dbReference type="Proteomes" id="UP001589867">
    <property type="component" value="Unassembled WGS sequence"/>
</dbReference>
<evidence type="ECO:0000313" key="1">
    <source>
        <dbReference type="EMBL" id="MFC0527825.1"/>
    </source>
</evidence>
<dbReference type="RefSeq" id="WP_377248507.1">
    <property type="nucleotide sequence ID" value="NZ_JBHLUH010000010.1"/>
</dbReference>
<proteinExistence type="predicted"/>
<accession>A0ABV6LZG6</accession>
<protein>
    <submittedName>
        <fullName evidence="1">Uncharacterized protein</fullName>
    </submittedName>
</protein>
<sequence>MLDLDALTADDAGLLADALLSASNHPRVSRSGGDALAHLADQMIILSRKAKKGNRK</sequence>
<organism evidence="1 2">
    <name type="scientific">Phytohabitans kaempferiae</name>
    <dbReference type="NCBI Taxonomy" id="1620943"/>
    <lineage>
        <taxon>Bacteria</taxon>
        <taxon>Bacillati</taxon>
        <taxon>Actinomycetota</taxon>
        <taxon>Actinomycetes</taxon>
        <taxon>Micromonosporales</taxon>
        <taxon>Micromonosporaceae</taxon>
    </lineage>
</organism>